<protein>
    <submittedName>
        <fullName evidence="3">Arsenate reductase</fullName>
    </submittedName>
</protein>
<dbReference type="InterPro" id="IPR036249">
    <property type="entry name" value="Thioredoxin-like_sf"/>
</dbReference>
<comment type="caution">
    <text evidence="3">The sequence shown here is derived from an EMBL/GenBank/DDBJ whole genome shotgun (WGS) entry which is preliminary data.</text>
</comment>
<dbReference type="OrthoDB" id="5432555at2"/>
<dbReference type="NCBIfam" id="TIGR01616">
    <property type="entry name" value="nitro_assoc"/>
    <property type="match status" value="1"/>
</dbReference>
<dbReference type="HOGENOM" id="CLU_133290_0_0_6"/>
<name>A0A061JKP2_STUST</name>
<dbReference type="InterPro" id="IPR006660">
    <property type="entry name" value="Arsenate_reductase-like"/>
</dbReference>
<dbReference type="PANTHER" id="PTHR30041">
    <property type="entry name" value="ARSENATE REDUCTASE"/>
    <property type="match status" value="1"/>
</dbReference>
<dbReference type="eggNOG" id="COG1393">
    <property type="taxonomic scope" value="Bacteria"/>
</dbReference>
<sequence>MSCIIFYEKPGCATNRLQKELLRSAGIELEVRDLLREAWTPERLRPFFGRLPVAEWFNPSAPAIKYGELDISRLSAEQALQLMVAQPLLIRRPLIRCGMHYMVDFDLIGINAWLPCKGRLPALAPSISGCSLGTSSVLGCRPAAGASQ</sequence>
<dbReference type="PROSITE" id="PS51353">
    <property type="entry name" value="ARSC"/>
    <property type="match status" value="1"/>
</dbReference>
<reference evidence="3 4" key="1">
    <citation type="journal article" date="2013" name="Genome Announc.">
        <title>Draft Genome of the Nitrogen-Fixing Bacterium Pseudomonas stutzeri Strain KOS6 Isolated from Industrial Hydrocarbon Sludge.</title>
        <authorList>
            <person name="Grigoryeva T.V."/>
            <person name="Laikov A.V."/>
            <person name="Naumova R.P."/>
            <person name="Manolov A.I."/>
            <person name="Larin A.K."/>
            <person name="Karpova I.Y."/>
            <person name="Semashko T.A."/>
            <person name="Alexeev D.G."/>
            <person name="Kostryukova E.S."/>
            <person name="Muller R."/>
            <person name="Govorun V.M."/>
        </authorList>
    </citation>
    <scope>NUCLEOTIDE SEQUENCE [LARGE SCALE GENOMIC DNA]</scope>
    <source>
        <strain evidence="3 4">KOS6</strain>
    </source>
</reference>
<evidence type="ECO:0000256" key="1">
    <source>
        <dbReference type="ARBA" id="ARBA00007198"/>
    </source>
</evidence>
<gene>
    <name evidence="3" type="ORF">B597_021685</name>
</gene>
<dbReference type="Gene3D" id="3.40.30.10">
    <property type="entry name" value="Glutaredoxin"/>
    <property type="match status" value="1"/>
</dbReference>
<dbReference type="SUPFAM" id="SSF52833">
    <property type="entry name" value="Thioredoxin-like"/>
    <property type="match status" value="1"/>
</dbReference>
<evidence type="ECO:0000313" key="4">
    <source>
        <dbReference type="Proteomes" id="UP000026923"/>
    </source>
</evidence>
<dbReference type="EMBL" id="AMCZ02000051">
    <property type="protein sequence ID" value="EWC39138.1"/>
    <property type="molecule type" value="Genomic_DNA"/>
</dbReference>
<accession>A0A061JKP2</accession>
<organism evidence="3 4">
    <name type="scientific">Stutzerimonas stutzeri KOS6</name>
    <dbReference type="NCBI Taxonomy" id="1218352"/>
    <lineage>
        <taxon>Bacteria</taxon>
        <taxon>Pseudomonadati</taxon>
        <taxon>Pseudomonadota</taxon>
        <taxon>Gammaproteobacteria</taxon>
        <taxon>Pseudomonadales</taxon>
        <taxon>Pseudomonadaceae</taxon>
        <taxon>Stutzerimonas</taxon>
    </lineage>
</organism>
<dbReference type="Pfam" id="PF03960">
    <property type="entry name" value="ArsC"/>
    <property type="match status" value="1"/>
</dbReference>
<dbReference type="Proteomes" id="UP000026923">
    <property type="component" value="Unassembled WGS sequence"/>
</dbReference>
<dbReference type="InterPro" id="IPR006503">
    <property type="entry name" value="Nase-assoc"/>
</dbReference>
<evidence type="ECO:0000313" key="3">
    <source>
        <dbReference type="EMBL" id="EWC39138.1"/>
    </source>
</evidence>
<proteinExistence type="inferred from homology"/>
<dbReference type="RefSeq" id="WP_003294689.1">
    <property type="nucleotide sequence ID" value="NZ_KK020677.1"/>
</dbReference>
<dbReference type="PANTHER" id="PTHR30041:SF8">
    <property type="entry name" value="PROTEIN YFFB"/>
    <property type="match status" value="1"/>
</dbReference>
<evidence type="ECO:0000256" key="2">
    <source>
        <dbReference type="PROSITE-ProRule" id="PRU01282"/>
    </source>
</evidence>
<dbReference type="AlphaFoldDB" id="A0A061JKP2"/>
<dbReference type="CDD" id="cd03033">
    <property type="entry name" value="ArsC_15kD"/>
    <property type="match status" value="1"/>
</dbReference>
<comment type="similarity">
    <text evidence="1 2">Belongs to the ArsC family.</text>
</comment>